<dbReference type="InterPro" id="IPR001073">
    <property type="entry name" value="C1q_dom"/>
</dbReference>
<proteinExistence type="predicted"/>
<gene>
    <name evidence="5" type="ORF">FSP39_022088</name>
</gene>
<dbReference type="PANTHER" id="PTHR22923">
    <property type="entry name" value="CEREBELLIN-RELATED"/>
    <property type="match status" value="1"/>
</dbReference>
<evidence type="ECO:0000256" key="3">
    <source>
        <dbReference type="ARBA" id="ARBA00022729"/>
    </source>
</evidence>
<evidence type="ECO:0000313" key="5">
    <source>
        <dbReference type="EMBL" id="KAK3106534.1"/>
    </source>
</evidence>
<reference evidence="5" key="1">
    <citation type="submission" date="2019-08" db="EMBL/GenBank/DDBJ databases">
        <title>The improved chromosome-level genome for the pearl oyster Pinctada fucata martensii using PacBio sequencing and Hi-C.</title>
        <authorList>
            <person name="Zheng Z."/>
        </authorList>
    </citation>
    <scope>NUCLEOTIDE SEQUENCE</scope>
    <source>
        <strain evidence="5">ZZ-2019</strain>
        <tissue evidence="5">Adductor muscle</tissue>
    </source>
</reference>
<dbReference type="InterPro" id="IPR050822">
    <property type="entry name" value="Cerebellin_Synaptic_Org"/>
</dbReference>
<evidence type="ECO:0000256" key="2">
    <source>
        <dbReference type="ARBA" id="ARBA00022525"/>
    </source>
</evidence>
<dbReference type="PRINTS" id="PR00007">
    <property type="entry name" value="COMPLEMNTC1Q"/>
</dbReference>
<keyword evidence="2" id="KW-0964">Secreted</keyword>
<protein>
    <recommendedName>
        <fullName evidence="4">C1q domain-containing protein</fullName>
    </recommendedName>
</protein>
<dbReference type="InterPro" id="IPR008983">
    <property type="entry name" value="Tumour_necrosis_fac-like_dom"/>
</dbReference>
<dbReference type="Pfam" id="PF00386">
    <property type="entry name" value="C1q"/>
    <property type="match status" value="1"/>
</dbReference>
<dbReference type="AlphaFoldDB" id="A0AA88YK59"/>
<organism evidence="5 6">
    <name type="scientific">Pinctada imbricata</name>
    <name type="common">Atlantic pearl-oyster</name>
    <name type="synonym">Pinctada martensii</name>
    <dbReference type="NCBI Taxonomy" id="66713"/>
    <lineage>
        <taxon>Eukaryota</taxon>
        <taxon>Metazoa</taxon>
        <taxon>Spiralia</taxon>
        <taxon>Lophotrochozoa</taxon>
        <taxon>Mollusca</taxon>
        <taxon>Bivalvia</taxon>
        <taxon>Autobranchia</taxon>
        <taxon>Pteriomorphia</taxon>
        <taxon>Pterioida</taxon>
        <taxon>Pterioidea</taxon>
        <taxon>Pteriidae</taxon>
        <taxon>Pinctada</taxon>
    </lineage>
</organism>
<name>A0AA88YK59_PINIB</name>
<accession>A0AA88YK59</accession>
<dbReference type="GO" id="GO:0005576">
    <property type="term" value="C:extracellular region"/>
    <property type="evidence" value="ECO:0007669"/>
    <property type="project" value="UniProtKB-SubCell"/>
</dbReference>
<comment type="subcellular location">
    <subcellularLocation>
        <location evidence="1">Secreted</location>
    </subcellularLocation>
</comment>
<feature type="domain" description="C1q" evidence="4">
    <location>
        <begin position="1"/>
        <end position="123"/>
    </location>
</feature>
<evidence type="ECO:0000313" key="6">
    <source>
        <dbReference type="Proteomes" id="UP001186944"/>
    </source>
</evidence>
<dbReference type="PANTHER" id="PTHR22923:SF116">
    <property type="entry name" value="C1Q DOMAIN-CONTAINING PROTEIN"/>
    <property type="match status" value="1"/>
</dbReference>
<dbReference type="SUPFAM" id="SSF49842">
    <property type="entry name" value="TNF-like"/>
    <property type="match status" value="1"/>
</dbReference>
<comment type="caution">
    <text evidence="5">The sequence shown here is derived from an EMBL/GenBank/DDBJ whole genome shotgun (WGS) entry which is preliminary data.</text>
</comment>
<keyword evidence="6" id="KW-1185">Reference proteome</keyword>
<sequence>MDNINGGETIVFDKCTENQGQGYNPATGKFTAPRDGTYVFTWTIITNGNNHRINVDLNLNGSLLGRAQSDSRSGRQNGSGSNTVVVNLTRDDVLYLSCGDWGGRHEHRIYGHTHSTFSGWTIN</sequence>
<evidence type="ECO:0000259" key="4">
    <source>
        <dbReference type="PROSITE" id="PS50871"/>
    </source>
</evidence>
<evidence type="ECO:0000256" key="1">
    <source>
        <dbReference type="ARBA" id="ARBA00004613"/>
    </source>
</evidence>
<dbReference type="Gene3D" id="2.60.120.40">
    <property type="match status" value="1"/>
</dbReference>
<dbReference type="EMBL" id="VSWD01000003">
    <property type="protein sequence ID" value="KAK3106534.1"/>
    <property type="molecule type" value="Genomic_DNA"/>
</dbReference>
<keyword evidence="3" id="KW-0732">Signal</keyword>
<dbReference type="Proteomes" id="UP001186944">
    <property type="component" value="Unassembled WGS sequence"/>
</dbReference>
<dbReference type="SMART" id="SM00110">
    <property type="entry name" value="C1Q"/>
    <property type="match status" value="1"/>
</dbReference>
<dbReference type="PROSITE" id="PS50871">
    <property type="entry name" value="C1Q"/>
    <property type="match status" value="1"/>
</dbReference>